<dbReference type="InterPro" id="IPR045792">
    <property type="entry name" value="DUF6036"/>
</dbReference>
<accession>A0A519BH48</accession>
<name>A0A519BH48_ACIG2</name>
<feature type="domain" description="DUF6036" evidence="1">
    <location>
        <begin position="7"/>
        <end position="134"/>
    </location>
</feature>
<organism evidence="2 3">
    <name type="scientific">Acididesulfobacter guangdongensis</name>
    <dbReference type="NCBI Taxonomy" id="2597225"/>
    <lineage>
        <taxon>Bacteria</taxon>
        <taxon>Deltaproteobacteria</taxon>
        <taxon>Candidatus Acidulodesulfobacterales</taxon>
        <taxon>Candidatus Acididesulfobacter</taxon>
    </lineage>
</organism>
<dbReference type="Proteomes" id="UP000316562">
    <property type="component" value="Unassembled WGS sequence"/>
</dbReference>
<comment type="caution">
    <text evidence="2">The sequence shown here is derived from an EMBL/GenBank/DDBJ whole genome shotgun (WGS) entry which is preliminary data.</text>
</comment>
<evidence type="ECO:0000313" key="2">
    <source>
        <dbReference type="EMBL" id="RZD16572.1"/>
    </source>
</evidence>
<evidence type="ECO:0000313" key="3">
    <source>
        <dbReference type="Proteomes" id="UP000316562"/>
    </source>
</evidence>
<reference evidence="2 3" key="1">
    <citation type="journal article" date="2019" name="ISME J.">
        <title>Insights into ecological role of a new deltaproteobacterial order Candidatus Acidulodesulfobacterales by metagenomics and metatranscriptomics.</title>
        <authorList>
            <person name="Tan S."/>
            <person name="Liu J."/>
            <person name="Fang Y."/>
            <person name="Hedlund B.P."/>
            <person name="Lian Z.H."/>
            <person name="Huang L.Y."/>
            <person name="Li J.T."/>
            <person name="Huang L.N."/>
            <person name="Li W.J."/>
            <person name="Jiang H.C."/>
            <person name="Dong H.L."/>
            <person name="Shu W.S."/>
        </authorList>
    </citation>
    <scope>NUCLEOTIDE SEQUENCE [LARGE SCALE GENOMIC DNA]</scope>
    <source>
        <strain evidence="2">AP2</strain>
    </source>
</reference>
<dbReference type="EMBL" id="SGBC01000002">
    <property type="protein sequence ID" value="RZD16572.1"/>
    <property type="molecule type" value="Genomic_DNA"/>
</dbReference>
<sequence>MTKETIIKAFKRLSDLLAKQEKQAEIYIVGGAAMILAYNARTTTKDIDAIFTNKDIIYKISKQVADEMGLEEYWINDAAKSFIPAKKDDNSIPIIDEKNLKVMAASEEYMLAMKLLASRMEDKPDIEFLLNKLNIKSAEDALYVVRDLYPDKLIQPKTQYVLEEIFSQKVEKNISQPDAFSKDLQNRISKGKGWDR</sequence>
<proteinExistence type="predicted"/>
<dbReference type="AlphaFoldDB" id="A0A519BH48"/>
<protein>
    <recommendedName>
        <fullName evidence="1">DUF6036 domain-containing protein</fullName>
    </recommendedName>
</protein>
<gene>
    <name evidence="2" type="ORF">EVJ46_06075</name>
</gene>
<evidence type="ECO:0000259" key="1">
    <source>
        <dbReference type="Pfam" id="PF19502"/>
    </source>
</evidence>
<dbReference type="Pfam" id="PF19502">
    <property type="entry name" value="DUF6036"/>
    <property type="match status" value="1"/>
</dbReference>